<dbReference type="GO" id="GO:0016020">
    <property type="term" value="C:membrane"/>
    <property type="evidence" value="ECO:0007669"/>
    <property type="project" value="UniProtKB-SubCell"/>
</dbReference>
<organism evidence="8 9">
    <name type="scientific">Dorcoceras hygrometricum</name>
    <dbReference type="NCBI Taxonomy" id="472368"/>
    <lineage>
        <taxon>Eukaryota</taxon>
        <taxon>Viridiplantae</taxon>
        <taxon>Streptophyta</taxon>
        <taxon>Embryophyta</taxon>
        <taxon>Tracheophyta</taxon>
        <taxon>Spermatophyta</taxon>
        <taxon>Magnoliopsida</taxon>
        <taxon>eudicotyledons</taxon>
        <taxon>Gunneridae</taxon>
        <taxon>Pentapetalae</taxon>
        <taxon>asterids</taxon>
        <taxon>lamiids</taxon>
        <taxon>Lamiales</taxon>
        <taxon>Gesneriaceae</taxon>
        <taxon>Didymocarpoideae</taxon>
        <taxon>Trichosporeae</taxon>
        <taxon>Loxocarpinae</taxon>
        <taxon>Dorcoceras</taxon>
    </lineage>
</organism>
<protein>
    <submittedName>
        <fullName evidence="8">Cyclic nucleotide-gated ion channel 18</fullName>
    </submittedName>
</protein>
<dbReference type="Proteomes" id="UP000250235">
    <property type="component" value="Unassembled WGS sequence"/>
</dbReference>
<dbReference type="OrthoDB" id="421226at2759"/>
<dbReference type="PANTHER" id="PTHR45651:SF39">
    <property type="entry name" value="CYCLIC NUCLEOTIDE-GATED ION CHANNEL 18"/>
    <property type="match status" value="1"/>
</dbReference>
<feature type="transmembrane region" description="Helical" evidence="6">
    <location>
        <begin position="136"/>
        <end position="155"/>
    </location>
</feature>
<feature type="domain" description="Ion transport" evidence="7">
    <location>
        <begin position="9"/>
        <end position="164"/>
    </location>
</feature>
<dbReference type="Pfam" id="PF00520">
    <property type="entry name" value="Ion_trans"/>
    <property type="match status" value="1"/>
</dbReference>
<dbReference type="EMBL" id="KV007521">
    <property type="protein sequence ID" value="KZV31326.1"/>
    <property type="molecule type" value="Genomic_DNA"/>
</dbReference>
<dbReference type="SUPFAM" id="SSF81324">
    <property type="entry name" value="Voltage-gated potassium channels"/>
    <property type="match status" value="1"/>
</dbReference>
<evidence type="ECO:0000256" key="2">
    <source>
        <dbReference type="ARBA" id="ARBA00022692"/>
    </source>
</evidence>
<sequence length="170" mass="19173">MSTDNQASVLITYFRTLSDLFYVLHMLMKFRMAFVAPSSRVFGRGELVMDPHEIAMKYLKTDFIIDLTATLPLPQIVIWYVIPATKTNGTGHADNTLALIVLIQYVPRLFVIFPLNQRIIKTTGFIAKTAWAGAAYNLLLYMLASHVLGASWYLASIGRQHSCWDQESAP</sequence>
<keyword evidence="5" id="KW-0406">Ion transport</keyword>
<keyword evidence="9" id="KW-1185">Reference proteome</keyword>
<dbReference type="PANTHER" id="PTHR45651">
    <property type="entry name" value="CYCLIC NUCLEOTIDE-GATED ION CHANNEL 15-RELATED-RELATED"/>
    <property type="match status" value="1"/>
</dbReference>
<dbReference type="InterPro" id="IPR005821">
    <property type="entry name" value="Ion_trans_dom"/>
</dbReference>
<feature type="transmembrane region" description="Helical" evidence="6">
    <location>
        <begin position="20"/>
        <end position="42"/>
    </location>
</feature>
<evidence type="ECO:0000313" key="9">
    <source>
        <dbReference type="Proteomes" id="UP000250235"/>
    </source>
</evidence>
<evidence type="ECO:0000256" key="5">
    <source>
        <dbReference type="ARBA" id="ARBA00023303"/>
    </source>
</evidence>
<keyword evidence="3 6" id="KW-1133">Transmembrane helix</keyword>
<evidence type="ECO:0000313" key="8">
    <source>
        <dbReference type="EMBL" id="KZV31326.1"/>
    </source>
</evidence>
<gene>
    <name evidence="8" type="ORF">F511_39925</name>
</gene>
<evidence type="ECO:0000256" key="1">
    <source>
        <dbReference type="ARBA" id="ARBA00004141"/>
    </source>
</evidence>
<comment type="subcellular location">
    <subcellularLocation>
        <location evidence="1">Membrane</location>
        <topology evidence="1">Multi-pass membrane protein</topology>
    </subcellularLocation>
</comment>
<evidence type="ECO:0000256" key="4">
    <source>
        <dbReference type="ARBA" id="ARBA00023136"/>
    </source>
</evidence>
<evidence type="ECO:0000256" key="3">
    <source>
        <dbReference type="ARBA" id="ARBA00022989"/>
    </source>
</evidence>
<evidence type="ECO:0000256" key="6">
    <source>
        <dbReference type="SAM" id="Phobius"/>
    </source>
</evidence>
<evidence type="ECO:0000259" key="7">
    <source>
        <dbReference type="Pfam" id="PF00520"/>
    </source>
</evidence>
<proteinExistence type="predicted"/>
<keyword evidence="2 6" id="KW-0812">Transmembrane</keyword>
<name>A0A2Z7BHB8_9LAMI</name>
<dbReference type="GO" id="GO:0005216">
    <property type="term" value="F:monoatomic ion channel activity"/>
    <property type="evidence" value="ECO:0007669"/>
    <property type="project" value="InterPro"/>
</dbReference>
<feature type="transmembrane region" description="Helical" evidence="6">
    <location>
        <begin position="63"/>
        <end position="82"/>
    </location>
</feature>
<keyword evidence="5" id="KW-0813">Transport</keyword>
<keyword evidence="4 6" id="KW-0472">Membrane</keyword>
<reference evidence="8 9" key="1">
    <citation type="journal article" date="2015" name="Proc. Natl. Acad. Sci. U.S.A.">
        <title>The resurrection genome of Boea hygrometrica: A blueprint for survival of dehydration.</title>
        <authorList>
            <person name="Xiao L."/>
            <person name="Yang G."/>
            <person name="Zhang L."/>
            <person name="Yang X."/>
            <person name="Zhao S."/>
            <person name="Ji Z."/>
            <person name="Zhou Q."/>
            <person name="Hu M."/>
            <person name="Wang Y."/>
            <person name="Chen M."/>
            <person name="Xu Y."/>
            <person name="Jin H."/>
            <person name="Xiao X."/>
            <person name="Hu G."/>
            <person name="Bao F."/>
            <person name="Hu Y."/>
            <person name="Wan P."/>
            <person name="Li L."/>
            <person name="Deng X."/>
            <person name="Kuang T."/>
            <person name="Xiang C."/>
            <person name="Zhu J.K."/>
            <person name="Oliver M.J."/>
            <person name="He Y."/>
        </authorList>
    </citation>
    <scope>NUCLEOTIDE SEQUENCE [LARGE SCALE GENOMIC DNA]</scope>
    <source>
        <strain evidence="9">cv. XS01</strain>
    </source>
</reference>
<dbReference type="Gene3D" id="1.10.287.70">
    <property type="match status" value="1"/>
</dbReference>
<keyword evidence="5" id="KW-0407">Ion channel</keyword>
<accession>A0A2Z7BHB8</accession>
<feature type="transmembrane region" description="Helical" evidence="6">
    <location>
        <begin position="97"/>
        <end position="115"/>
    </location>
</feature>
<dbReference type="AlphaFoldDB" id="A0A2Z7BHB8"/>